<dbReference type="AlphaFoldDB" id="A0A914DLV2"/>
<feature type="region of interest" description="Disordered" evidence="1">
    <location>
        <begin position="194"/>
        <end position="213"/>
    </location>
</feature>
<evidence type="ECO:0000256" key="1">
    <source>
        <dbReference type="SAM" id="MobiDB-lite"/>
    </source>
</evidence>
<name>A0A914DLV2_9BILA</name>
<keyword evidence="3" id="KW-1185">Reference proteome</keyword>
<evidence type="ECO:0000313" key="3">
    <source>
        <dbReference type="Proteomes" id="UP000887540"/>
    </source>
</evidence>
<protein>
    <submittedName>
        <fullName evidence="4">Uncharacterized protein</fullName>
    </submittedName>
</protein>
<keyword evidence="2" id="KW-0812">Transmembrane</keyword>
<sequence length="236" mass="27276">MANLLETDLYDDLDEHGQVAIREILGFLSENTNNSFNVRSRLEAAIVMILRQIGHSEYKQGSIDTCFYMLKIIFGIFLTLAIKKIIWMVNQTRQKVQQAQLQIEPPCYEPQEFRVMSPRQNSTPQVSVERIGNDVQSNSDTYGPIPPPPGGDLPNSNDKAAYRLIYEKLKMEVATQKQECERLKKRIEQLKTEKKERKERIKEMEKQQEKFEETGTCVFPEKTEIDGKIKSADDKS</sequence>
<evidence type="ECO:0000256" key="2">
    <source>
        <dbReference type="SAM" id="Phobius"/>
    </source>
</evidence>
<feature type="region of interest" description="Disordered" evidence="1">
    <location>
        <begin position="134"/>
        <end position="156"/>
    </location>
</feature>
<accession>A0A914DLV2</accession>
<organism evidence="3 4">
    <name type="scientific">Acrobeloides nanus</name>
    <dbReference type="NCBI Taxonomy" id="290746"/>
    <lineage>
        <taxon>Eukaryota</taxon>
        <taxon>Metazoa</taxon>
        <taxon>Ecdysozoa</taxon>
        <taxon>Nematoda</taxon>
        <taxon>Chromadorea</taxon>
        <taxon>Rhabditida</taxon>
        <taxon>Tylenchina</taxon>
        <taxon>Cephalobomorpha</taxon>
        <taxon>Cephaloboidea</taxon>
        <taxon>Cephalobidae</taxon>
        <taxon>Acrobeloides</taxon>
    </lineage>
</organism>
<feature type="transmembrane region" description="Helical" evidence="2">
    <location>
        <begin position="67"/>
        <end position="86"/>
    </location>
</feature>
<proteinExistence type="predicted"/>
<evidence type="ECO:0000313" key="4">
    <source>
        <dbReference type="WBParaSite" id="ACRNAN_scaffold3162.g32345.t1"/>
    </source>
</evidence>
<keyword evidence="2" id="KW-0472">Membrane</keyword>
<dbReference type="Proteomes" id="UP000887540">
    <property type="component" value="Unplaced"/>
</dbReference>
<reference evidence="4" key="1">
    <citation type="submission" date="2022-11" db="UniProtKB">
        <authorList>
            <consortium name="WormBaseParasite"/>
        </authorList>
    </citation>
    <scope>IDENTIFICATION</scope>
</reference>
<dbReference type="WBParaSite" id="ACRNAN_scaffold3162.g32345.t1">
    <property type="protein sequence ID" value="ACRNAN_scaffold3162.g32345.t1"/>
    <property type="gene ID" value="ACRNAN_scaffold3162.g32345"/>
</dbReference>
<keyword evidence="2" id="KW-1133">Transmembrane helix</keyword>